<evidence type="ECO:0000256" key="1">
    <source>
        <dbReference type="SAM" id="MobiDB-lite"/>
    </source>
</evidence>
<evidence type="ECO:0000313" key="3">
    <source>
        <dbReference type="EMBL" id="KAH0566059.1"/>
    </source>
</evidence>
<dbReference type="InterPro" id="IPR023298">
    <property type="entry name" value="ATPase_P-typ_TM_dom_sf"/>
</dbReference>
<feature type="domain" description="Cation-transporting P-type ATPase N-terminal" evidence="2">
    <location>
        <begin position="152"/>
        <end position="216"/>
    </location>
</feature>
<evidence type="ECO:0000313" key="4">
    <source>
        <dbReference type="Proteomes" id="UP000750711"/>
    </source>
</evidence>
<evidence type="ECO:0000259" key="2">
    <source>
        <dbReference type="SMART" id="SM00831"/>
    </source>
</evidence>
<dbReference type="SUPFAM" id="SSF81665">
    <property type="entry name" value="Calcium ATPase, transmembrane domain M"/>
    <property type="match status" value="1"/>
</dbReference>
<keyword evidence="4" id="KW-1185">Reference proteome</keyword>
<dbReference type="Proteomes" id="UP000750711">
    <property type="component" value="Unassembled WGS sequence"/>
</dbReference>
<dbReference type="Gene3D" id="2.70.150.10">
    <property type="entry name" value="Calcium-transporting ATPase, cytoplasmic transduction domain A"/>
    <property type="match status" value="1"/>
</dbReference>
<name>A0A9P8LIT5_9PEZI</name>
<dbReference type="AlphaFoldDB" id="A0A9P8LIT5"/>
<reference evidence="3" key="1">
    <citation type="submission" date="2021-03" db="EMBL/GenBank/DDBJ databases">
        <title>Comparative genomics and phylogenomic investigation of the class Geoglossomycetes provide insights into ecological specialization and systematics.</title>
        <authorList>
            <person name="Melie T."/>
            <person name="Pirro S."/>
            <person name="Miller A.N."/>
            <person name="Quandt A."/>
        </authorList>
    </citation>
    <scope>NUCLEOTIDE SEQUENCE</scope>
    <source>
        <strain evidence="3">CAQ_001_2017</strain>
    </source>
</reference>
<feature type="region of interest" description="Disordered" evidence="1">
    <location>
        <begin position="1"/>
        <end position="110"/>
    </location>
</feature>
<comment type="caution">
    <text evidence="3">The sequence shown here is derived from an EMBL/GenBank/DDBJ whole genome shotgun (WGS) entry which is preliminary data.</text>
</comment>
<dbReference type="Pfam" id="PF00690">
    <property type="entry name" value="Cation_ATPase_N"/>
    <property type="match status" value="1"/>
</dbReference>
<organism evidence="3 4">
    <name type="scientific">Trichoglossum hirsutum</name>
    <dbReference type="NCBI Taxonomy" id="265104"/>
    <lineage>
        <taxon>Eukaryota</taxon>
        <taxon>Fungi</taxon>
        <taxon>Dikarya</taxon>
        <taxon>Ascomycota</taxon>
        <taxon>Pezizomycotina</taxon>
        <taxon>Geoglossomycetes</taxon>
        <taxon>Geoglossales</taxon>
        <taxon>Geoglossaceae</taxon>
        <taxon>Trichoglossum</taxon>
    </lineage>
</organism>
<dbReference type="SMART" id="SM00831">
    <property type="entry name" value="Cation_ATPase_N"/>
    <property type="match status" value="1"/>
</dbReference>
<sequence>MVTVSPPPAADEANEPPLRSSSRNPNESFPVTPPSTPRPSSASWPSVGAQASRTPDCGPNGSQRPPLAGDQSLSTENSHHKAGGRQQEPVRSDAAAVVSRTKNSKGRVAENETGVTCVHAEDTTKGEKIKEDCTGDERAFSKGLVWEGKPNFAHAITFDAIAKGLDVNLQHGLSSAEAASRLARDGPNKLEEDEGVSIWKVLLRQVSNSLTMASQLTEGNLRNKGKGKPARWGGKGSFIAIAVVLLQYFSISRWSKDGATSYAIIRKNEGEKRKKKFSEAD</sequence>
<protein>
    <recommendedName>
        <fullName evidence="2">Cation-transporting P-type ATPase N-terminal domain-containing protein</fullName>
    </recommendedName>
</protein>
<dbReference type="InterPro" id="IPR004014">
    <property type="entry name" value="ATPase_P-typ_cation-transptr_N"/>
</dbReference>
<gene>
    <name evidence="3" type="ORF">GP486_000552</name>
</gene>
<proteinExistence type="predicted"/>
<accession>A0A9P8LIT5</accession>
<dbReference type="EMBL" id="JAGHQM010000038">
    <property type="protein sequence ID" value="KAH0566059.1"/>
    <property type="molecule type" value="Genomic_DNA"/>
</dbReference>